<evidence type="ECO:0000313" key="1">
    <source>
        <dbReference type="EMBL" id="GIN58154.1"/>
    </source>
</evidence>
<dbReference type="Proteomes" id="UP000679950">
    <property type="component" value="Unassembled WGS sequence"/>
</dbReference>
<dbReference type="CDD" id="cd07516">
    <property type="entry name" value="HAD_Pase"/>
    <property type="match status" value="1"/>
</dbReference>
<sequence length="270" mass="30320">MFKIVFCDIDGTLLNSQHKVANETKKSILALKSKGIPFILVSARMPSAIIPIQQSLSIHYPIICYSGALIIDAPDRKADRPILHHSSIPNSIVNNIYKQVCQTNGAITISLFSFDQWIVEDRKNEWVKQEEEIVGVTPNTRVISELIKKNSTVHKILCMGEPHSIEKLERILKKELDGLNIYKSKNTYLEIMNENASKANAMSKLIQKYKIKQKDTVAIGDHFNDVDMIQYAGLGVAMGNAPEQVKDMADELTMTNDQNGVMAVLAKYFN</sequence>
<proteinExistence type="predicted"/>
<dbReference type="NCBIfam" id="TIGR01484">
    <property type="entry name" value="HAD-SF-IIB"/>
    <property type="match status" value="1"/>
</dbReference>
<accession>A0ABQ4KL13</accession>
<dbReference type="InterPro" id="IPR036412">
    <property type="entry name" value="HAD-like_sf"/>
</dbReference>
<dbReference type="NCBIfam" id="TIGR00099">
    <property type="entry name" value="Cof-subfamily"/>
    <property type="match status" value="1"/>
</dbReference>
<dbReference type="RefSeq" id="WP_212966455.1">
    <property type="nucleotide sequence ID" value="NZ_BORB01000019.1"/>
</dbReference>
<reference evidence="1 2" key="1">
    <citation type="submission" date="2021-03" db="EMBL/GenBank/DDBJ databases">
        <title>Antimicrobial resistance genes in bacteria isolated from Japanese honey, and their potential for conferring macrolide and lincosamide resistance in the American foulbrood pathogen Paenibacillus larvae.</title>
        <authorList>
            <person name="Okamoto M."/>
            <person name="Kumagai M."/>
            <person name="Kanamori H."/>
            <person name="Takamatsu D."/>
        </authorList>
    </citation>
    <scope>NUCLEOTIDE SEQUENCE [LARGE SCALE GENOMIC DNA]</scope>
    <source>
        <strain evidence="1 2">J8TS2</strain>
    </source>
</reference>
<dbReference type="PANTHER" id="PTHR10000">
    <property type="entry name" value="PHOSPHOSERINE PHOSPHATASE"/>
    <property type="match status" value="1"/>
</dbReference>
<keyword evidence="2" id="KW-1185">Reference proteome</keyword>
<dbReference type="InterPro" id="IPR006379">
    <property type="entry name" value="HAD-SF_hydro_IIB"/>
</dbReference>
<dbReference type="PROSITE" id="PS01228">
    <property type="entry name" value="COF_1"/>
    <property type="match status" value="1"/>
</dbReference>
<dbReference type="Gene3D" id="3.30.1240.10">
    <property type="match status" value="1"/>
</dbReference>
<dbReference type="SFLD" id="SFLDG01144">
    <property type="entry name" value="C2.B.4:_PGP_Like"/>
    <property type="match status" value="1"/>
</dbReference>
<dbReference type="SFLD" id="SFLDS00003">
    <property type="entry name" value="Haloacid_Dehalogenase"/>
    <property type="match status" value="1"/>
</dbReference>
<dbReference type="EMBL" id="BORB01000019">
    <property type="protein sequence ID" value="GIN58154.1"/>
    <property type="molecule type" value="Genomic_DNA"/>
</dbReference>
<dbReference type="SFLD" id="SFLDG01140">
    <property type="entry name" value="C2.B:_Phosphomannomutase_and_P"/>
    <property type="match status" value="1"/>
</dbReference>
<dbReference type="Pfam" id="PF08282">
    <property type="entry name" value="Hydrolase_3"/>
    <property type="match status" value="1"/>
</dbReference>
<comment type="caution">
    <text evidence="1">The sequence shown here is derived from an EMBL/GenBank/DDBJ whole genome shotgun (WGS) entry which is preliminary data.</text>
</comment>
<protein>
    <recommendedName>
        <fullName evidence="3">Haloacid dehalogenase-like hydrolase</fullName>
    </recommendedName>
</protein>
<organism evidence="1 2">
    <name type="scientific">Lederbergia ruris</name>
    <dbReference type="NCBI Taxonomy" id="217495"/>
    <lineage>
        <taxon>Bacteria</taxon>
        <taxon>Bacillati</taxon>
        <taxon>Bacillota</taxon>
        <taxon>Bacilli</taxon>
        <taxon>Bacillales</taxon>
        <taxon>Bacillaceae</taxon>
        <taxon>Lederbergia</taxon>
    </lineage>
</organism>
<dbReference type="PANTHER" id="PTHR10000:SF8">
    <property type="entry name" value="HAD SUPERFAMILY HYDROLASE-LIKE, TYPE 3"/>
    <property type="match status" value="1"/>
</dbReference>
<dbReference type="InterPro" id="IPR000150">
    <property type="entry name" value="Cof"/>
</dbReference>
<name>A0ABQ4KL13_9BACI</name>
<evidence type="ECO:0008006" key="3">
    <source>
        <dbReference type="Google" id="ProtNLM"/>
    </source>
</evidence>
<dbReference type="SUPFAM" id="SSF56784">
    <property type="entry name" value="HAD-like"/>
    <property type="match status" value="1"/>
</dbReference>
<evidence type="ECO:0000313" key="2">
    <source>
        <dbReference type="Proteomes" id="UP000679950"/>
    </source>
</evidence>
<dbReference type="InterPro" id="IPR023214">
    <property type="entry name" value="HAD_sf"/>
</dbReference>
<dbReference type="Gene3D" id="3.40.50.1000">
    <property type="entry name" value="HAD superfamily/HAD-like"/>
    <property type="match status" value="1"/>
</dbReference>
<gene>
    <name evidence="1" type="ORF">J8TS2_24730</name>
</gene>